<organism evidence="16 17">
    <name type="scientific">Leptothoe kymatousa TAU-MAC 1615</name>
    <dbReference type="NCBI Taxonomy" id="2364775"/>
    <lineage>
        <taxon>Bacteria</taxon>
        <taxon>Bacillati</taxon>
        <taxon>Cyanobacteriota</taxon>
        <taxon>Cyanophyceae</taxon>
        <taxon>Nodosilineales</taxon>
        <taxon>Cymatolegaceae</taxon>
        <taxon>Leptothoe</taxon>
        <taxon>Leptothoe kymatousa</taxon>
    </lineage>
</organism>
<evidence type="ECO:0000256" key="6">
    <source>
        <dbReference type="ARBA" id="ARBA00022723"/>
    </source>
</evidence>
<comment type="caution">
    <text evidence="16">The sequence shown here is derived from an EMBL/GenBank/DDBJ whole genome shotgun (WGS) entry which is preliminary data.</text>
</comment>
<keyword evidence="6" id="KW-0479">Metal-binding</keyword>
<dbReference type="InterPro" id="IPR006046">
    <property type="entry name" value="Alpha_amylase"/>
</dbReference>
<keyword evidence="17" id="KW-1185">Reference proteome</keyword>
<dbReference type="Pfam" id="PF02806">
    <property type="entry name" value="Alpha-amylase_C"/>
    <property type="match status" value="1"/>
</dbReference>
<evidence type="ECO:0000259" key="15">
    <source>
        <dbReference type="SMART" id="SM00642"/>
    </source>
</evidence>
<dbReference type="EMBL" id="JADOER010000011">
    <property type="protein sequence ID" value="MBT9312863.1"/>
    <property type="molecule type" value="Genomic_DNA"/>
</dbReference>
<comment type="catalytic activity">
    <reaction evidence="1 12">
        <text>Endohydrolysis of (1-&gt;4)-alpha-D-glucosidic linkages in polysaccharides containing three or more (1-&gt;4)-alpha-linked D-glucose units.</text>
        <dbReference type="EC" id="3.2.1.1"/>
    </reaction>
</comment>
<evidence type="ECO:0000256" key="3">
    <source>
        <dbReference type="ARBA" id="ARBA00008061"/>
    </source>
</evidence>
<evidence type="ECO:0000256" key="2">
    <source>
        <dbReference type="ARBA" id="ARBA00001913"/>
    </source>
</evidence>
<evidence type="ECO:0000256" key="7">
    <source>
        <dbReference type="ARBA" id="ARBA00022801"/>
    </source>
</evidence>
<feature type="chain" id="PRO_5047133556" description="Alpha-amylase" evidence="13">
    <location>
        <begin position="30"/>
        <end position="529"/>
    </location>
</feature>
<evidence type="ECO:0000256" key="1">
    <source>
        <dbReference type="ARBA" id="ARBA00000548"/>
    </source>
</evidence>
<keyword evidence="9 12" id="KW-0119">Carbohydrate metabolism</keyword>
<comment type="similarity">
    <text evidence="3 11">Belongs to the glycosyl hydrolase 13 family.</text>
</comment>
<feature type="signal peptide" evidence="13">
    <location>
        <begin position="1"/>
        <end position="29"/>
    </location>
</feature>
<dbReference type="InterPro" id="IPR006048">
    <property type="entry name" value="A-amylase/branching_C"/>
</dbReference>
<dbReference type="Pfam" id="PF00128">
    <property type="entry name" value="Alpha-amylase"/>
    <property type="match status" value="1"/>
</dbReference>
<accession>A0ABS5Y4V3</accession>
<evidence type="ECO:0000256" key="4">
    <source>
        <dbReference type="ARBA" id="ARBA00012595"/>
    </source>
</evidence>
<comment type="cofactor">
    <cofactor evidence="2">
        <name>Ca(2+)</name>
        <dbReference type="ChEBI" id="CHEBI:29108"/>
    </cofactor>
</comment>
<dbReference type="SMART" id="SM00642">
    <property type="entry name" value="Aamy"/>
    <property type="match status" value="1"/>
</dbReference>
<dbReference type="Gene3D" id="2.60.40.1180">
    <property type="entry name" value="Golgi alpha-mannosidase II"/>
    <property type="match status" value="1"/>
</dbReference>
<feature type="domain" description="Glycosyl hydrolase family 13 catalytic" evidence="15">
    <location>
        <begin position="46"/>
        <end position="418"/>
    </location>
</feature>
<dbReference type="Proteomes" id="UP001196661">
    <property type="component" value="Unassembled WGS sequence"/>
</dbReference>
<evidence type="ECO:0000313" key="16">
    <source>
        <dbReference type="EMBL" id="MBT9312863.1"/>
    </source>
</evidence>
<evidence type="ECO:0000256" key="11">
    <source>
        <dbReference type="RuleBase" id="RU003615"/>
    </source>
</evidence>
<evidence type="ECO:0000256" key="10">
    <source>
        <dbReference type="ARBA" id="ARBA00023295"/>
    </source>
</evidence>
<dbReference type="InterPro" id="IPR013780">
    <property type="entry name" value="Glyco_hydro_b"/>
</dbReference>
<dbReference type="PANTHER" id="PTHR43447">
    <property type="entry name" value="ALPHA-AMYLASE"/>
    <property type="match status" value="1"/>
</dbReference>
<keyword evidence="8" id="KW-0106">Calcium</keyword>
<proteinExistence type="inferred from homology"/>
<keyword evidence="7 12" id="KW-0378">Hydrolase</keyword>
<dbReference type="SMART" id="SM00632">
    <property type="entry name" value="Aamy_C"/>
    <property type="match status" value="1"/>
</dbReference>
<evidence type="ECO:0000256" key="13">
    <source>
        <dbReference type="SAM" id="SignalP"/>
    </source>
</evidence>
<evidence type="ECO:0000256" key="9">
    <source>
        <dbReference type="ARBA" id="ARBA00023277"/>
    </source>
</evidence>
<name>A0ABS5Y4V3_9CYAN</name>
<sequence>MVVPRRLAKYVRRSAAVALAFGVGGCQVAAQLPPAAGGRSLPAARTVIVQLFEWGWSDIAQECEAWLGPKGYGAVQISPPHEHRVIDDGSVPFPWYQRYQPVSYQLSSRSGDRAALEDMVHRCHRAGVKVYADVVINHMASAGSGQGIGGSEFDAATFDYGAVPYDRKDFHEPCDIETSDYGDKPWRVQECQLLGKQDLDTASEAVQTAIADAMNELLAMGVAGFRIDSAQHIPPEHIAKILRQLQPLNTQFHVNGGRPFIYQDVAGKGADSIRPKAYFTNGAVTEFGYGRHLGEQVRYGQLKNLVLFGDEAWGLMPSHKAVVFTDNHITQRSRDRNILTFFAPADDGVRYRLANIFMLAWPYGMPRVMSSYDWWPKEQGTAVGPPADEQGNTLPVTCDDGWVCEHRWPEIANMVEFHNVTQGVPTVEHWWDNGHNQIAFAREGRGFVAINNEDVALQQTLMTGLPAGVYCNILAVPETTEENLPANAAGVSDAVPGCDLATIEVDSSGNAQIEVPPYRALALHIGAQL</sequence>
<evidence type="ECO:0000259" key="14">
    <source>
        <dbReference type="SMART" id="SM00632"/>
    </source>
</evidence>
<keyword evidence="13" id="KW-0732">Signal</keyword>
<evidence type="ECO:0000256" key="5">
    <source>
        <dbReference type="ARBA" id="ARBA00017303"/>
    </source>
</evidence>
<dbReference type="EC" id="3.2.1.1" evidence="4 12"/>
<feature type="domain" description="Alpha-amylase C-terminal" evidence="14">
    <location>
        <begin position="428"/>
        <end position="528"/>
    </location>
</feature>
<protein>
    <recommendedName>
        <fullName evidence="5 12">Alpha-amylase</fullName>
        <ecNumber evidence="4 12">3.2.1.1</ecNumber>
    </recommendedName>
</protein>
<dbReference type="SUPFAM" id="SSF51011">
    <property type="entry name" value="Glycosyl hydrolase domain"/>
    <property type="match status" value="1"/>
</dbReference>
<dbReference type="SUPFAM" id="SSF51445">
    <property type="entry name" value="(Trans)glycosidases"/>
    <property type="match status" value="1"/>
</dbReference>
<dbReference type="PROSITE" id="PS51257">
    <property type="entry name" value="PROKAR_LIPOPROTEIN"/>
    <property type="match status" value="1"/>
</dbReference>
<evidence type="ECO:0000313" key="17">
    <source>
        <dbReference type="Proteomes" id="UP001196661"/>
    </source>
</evidence>
<evidence type="ECO:0000256" key="12">
    <source>
        <dbReference type="RuleBase" id="RU361134"/>
    </source>
</evidence>
<evidence type="ECO:0000256" key="8">
    <source>
        <dbReference type="ARBA" id="ARBA00022837"/>
    </source>
</evidence>
<dbReference type="PRINTS" id="PR00110">
    <property type="entry name" value="ALPHAAMYLASE"/>
</dbReference>
<reference evidence="16 17" key="1">
    <citation type="journal article" date="2021" name="Mar. Drugs">
        <title>Genome Reduction and Secondary Metabolism of the Marine Sponge-Associated Cyanobacterium Leptothoe.</title>
        <authorList>
            <person name="Konstantinou D."/>
            <person name="Popin R.V."/>
            <person name="Fewer D.P."/>
            <person name="Sivonen K."/>
            <person name="Gkelis S."/>
        </authorList>
    </citation>
    <scope>NUCLEOTIDE SEQUENCE [LARGE SCALE GENOMIC DNA]</scope>
    <source>
        <strain evidence="16 17">TAU-MAC 1615</strain>
    </source>
</reference>
<gene>
    <name evidence="16" type="ORF">IXB28_11645</name>
</gene>
<keyword evidence="10 12" id="KW-0326">Glycosidase</keyword>
<dbReference type="InterPro" id="IPR017853">
    <property type="entry name" value="GH"/>
</dbReference>
<dbReference type="CDD" id="cd11317">
    <property type="entry name" value="AmyAc_bac_euk_AmyA"/>
    <property type="match status" value="1"/>
</dbReference>
<dbReference type="InterPro" id="IPR031319">
    <property type="entry name" value="A-amylase_C"/>
</dbReference>
<dbReference type="InterPro" id="IPR006047">
    <property type="entry name" value="GH13_cat_dom"/>
</dbReference>
<dbReference type="Gene3D" id="3.20.20.80">
    <property type="entry name" value="Glycosidases"/>
    <property type="match status" value="1"/>
</dbReference>